<dbReference type="EMBL" id="MASJ01000009">
    <property type="protein sequence ID" value="OCS86676.1"/>
    <property type="molecule type" value="Genomic_DNA"/>
</dbReference>
<comment type="caution">
    <text evidence="2">The sequence shown here is derived from an EMBL/GenBank/DDBJ whole genome shotgun (WGS) entry which is preliminary data.</text>
</comment>
<dbReference type="Proteomes" id="UP000093199">
    <property type="component" value="Unassembled WGS sequence"/>
</dbReference>
<dbReference type="AlphaFoldDB" id="A0A1C0YHL9"/>
<name>A0A1C0YHL9_9BACL</name>
<keyword evidence="3" id="KW-1185">Reference proteome</keyword>
<keyword evidence="1" id="KW-0732">Signal</keyword>
<gene>
    <name evidence="2" type="ORF">A6M13_12755</name>
</gene>
<protein>
    <submittedName>
        <fullName evidence="2">Uncharacterized protein</fullName>
    </submittedName>
</protein>
<evidence type="ECO:0000256" key="1">
    <source>
        <dbReference type="SAM" id="SignalP"/>
    </source>
</evidence>
<organism evidence="2 3">
    <name type="scientific">Caryophanon tenue</name>
    <dbReference type="NCBI Taxonomy" id="33978"/>
    <lineage>
        <taxon>Bacteria</taxon>
        <taxon>Bacillati</taxon>
        <taxon>Bacillota</taxon>
        <taxon>Bacilli</taxon>
        <taxon>Bacillales</taxon>
        <taxon>Caryophanaceae</taxon>
        <taxon>Caryophanon</taxon>
    </lineage>
</organism>
<evidence type="ECO:0000313" key="2">
    <source>
        <dbReference type="EMBL" id="OCS86676.1"/>
    </source>
</evidence>
<sequence>MKKITLFVIAVCSICLALSVTAKQPLKADTITISDQNHMYTELDINKQTLKALIEAYEDLPKTQQVNVPIDWDTAVTITYVHDDQISATVAIDARGVFQTKDGVSAAEYDDDAHAFYMLVRELFEAVHYGNDYVMCAAC</sequence>
<feature type="chain" id="PRO_5038610853" evidence="1">
    <location>
        <begin position="23"/>
        <end position="139"/>
    </location>
</feature>
<feature type="signal peptide" evidence="1">
    <location>
        <begin position="1"/>
        <end position="22"/>
    </location>
</feature>
<dbReference type="RefSeq" id="WP_066544552.1">
    <property type="nucleotide sequence ID" value="NZ_MASJ01000009.1"/>
</dbReference>
<reference evidence="2 3" key="1">
    <citation type="submission" date="2016-07" db="EMBL/GenBank/DDBJ databases">
        <title>Caryophanon tenue genome sequencing.</title>
        <authorList>
            <person name="Verma A."/>
            <person name="Pal Y."/>
            <person name="Krishnamurthi S."/>
        </authorList>
    </citation>
    <scope>NUCLEOTIDE SEQUENCE [LARGE SCALE GENOMIC DNA]</scope>
    <source>
        <strain evidence="2 3">DSM 14152</strain>
    </source>
</reference>
<accession>A0A1C0YHL9</accession>
<dbReference type="STRING" id="33978.A6M13_12755"/>
<evidence type="ECO:0000313" key="3">
    <source>
        <dbReference type="Proteomes" id="UP000093199"/>
    </source>
</evidence>
<proteinExistence type="predicted"/>